<dbReference type="SUPFAM" id="SSF50475">
    <property type="entry name" value="FMN-binding split barrel"/>
    <property type="match status" value="1"/>
</dbReference>
<dbReference type="InterPro" id="IPR052917">
    <property type="entry name" value="Stress-Dev_Protein"/>
</dbReference>
<dbReference type="Proteomes" id="UP000218151">
    <property type="component" value="Unassembled WGS sequence"/>
</dbReference>
<keyword evidence="3" id="KW-1185">Reference proteome</keyword>
<dbReference type="Pfam" id="PF16242">
    <property type="entry name" value="Pyrid_ox_like"/>
    <property type="match status" value="1"/>
</dbReference>
<accession>A0A2A2SCE1</accession>
<protein>
    <submittedName>
        <fullName evidence="2">Pyridoxamine 5'-phosphate oxidase</fullName>
    </submittedName>
</protein>
<dbReference type="RefSeq" id="WP_095998685.1">
    <property type="nucleotide sequence ID" value="NZ_NSLI01000004.1"/>
</dbReference>
<dbReference type="PANTHER" id="PTHR34818">
    <property type="entry name" value="PROTEIN BLI-3"/>
    <property type="match status" value="1"/>
</dbReference>
<sequence>MTKTLAELSEKLRAIDYCTLSTRTEGGAIAGRPMSNNAQVEGDLDAYFFSSGDARTVRDIEADAHVGLAYQGKAGLIGQRPFFVTVEGEAELIRDTSRFERHWTKDVERYFPDGIDTPGLTLIKVHAVRAHYWDGEEEGELKV</sequence>
<organism evidence="2 3">
    <name type="scientific">Sphingomonas lenta</name>
    <dbReference type="NCBI Taxonomy" id="1141887"/>
    <lineage>
        <taxon>Bacteria</taxon>
        <taxon>Pseudomonadati</taxon>
        <taxon>Pseudomonadota</taxon>
        <taxon>Alphaproteobacteria</taxon>
        <taxon>Sphingomonadales</taxon>
        <taxon>Sphingomonadaceae</taxon>
        <taxon>Sphingomonas</taxon>
    </lineage>
</organism>
<dbReference type="OrthoDB" id="1432662at2"/>
<reference evidence="3" key="1">
    <citation type="submission" date="2017-09" db="EMBL/GenBank/DDBJ databases">
        <authorList>
            <person name="Feng G."/>
            <person name="Zhu H."/>
        </authorList>
    </citation>
    <scope>NUCLEOTIDE SEQUENCE [LARGE SCALE GENOMIC DNA]</scope>
    <source>
        <strain evidence="3">1PNM-20</strain>
    </source>
</reference>
<comment type="caution">
    <text evidence="2">The sequence shown here is derived from an EMBL/GenBank/DDBJ whole genome shotgun (WGS) entry which is preliminary data.</text>
</comment>
<dbReference type="PANTHER" id="PTHR34818:SF1">
    <property type="entry name" value="PROTEIN BLI-3"/>
    <property type="match status" value="1"/>
</dbReference>
<dbReference type="AlphaFoldDB" id="A0A2A2SCE1"/>
<dbReference type="EMBL" id="NSLI01000004">
    <property type="protein sequence ID" value="PAX06860.1"/>
    <property type="molecule type" value="Genomic_DNA"/>
</dbReference>
<dbReference type="Gene3D" id="2.30.110.10">
    <property type="entry name" value="Electron Transport, Fmn-binding Protein, Chain A"/>
    <property type="match status" value="1"/>
</dbReference>
<gene>
    <name evidence="2" type="ORF">CKY28_12330</name>
</gene>
<evidence type="ECO:0000259" key="1">
    <source>
        <dbReference type="Pfam" id="PF16242"/>
    </source>
</evidence>
<feature type="domain" description="General stress protein FMN-binding split barrel" evidence="1">
    <location>
        <begin position="5"/>
        <end position="138"/>
    </location>
</feature>
<dbReference type="InterPro" id="IPR012349">
    <property type="entry name" value="Split_barrel_FMN-bd"/>
</dbReference>
<evidence type="ECO:0000313" key="2">
    <source>
        <dbReference type="EMBL" id="PAX06860.1"/>
    </source>
</evidence>
<name>A0A2A2SCE1_9SPHN</name>
<evidence type="ECO:0000313" key="3">
    <source>
        <dbReference type="Proteomes" id="UP000218151"/>
    </source>
</evidence>
<proteinExistence type="predicted"/>
<dbReference type="InterPro" id="IPR038725">
    <property type="entry name" value="YdaG_split_barrel_FMN-bd"/>
</dbReference>